<comment type="caution">
    <text evidence="2">The sequence shown here is derived from an EMBL/GenBank/DDBJ whole genome shotgun (WGS) entry which is preliminary data.</text>
</comment>
<keyword evidence="1" id="KW-0732">Signal</keyword>
<organism evidence="2 3">
    <name type="scientific">Chitinophaga defluvii</name>
    <dbReference type="NCBI Taxonomy" id="3163343"/>
    <lineage>
        <taxon>Bacteria</taxon>
        <taxon>Pseudomonadati</taxon>
        <taxon>Bacteroidota</taxon>
        <taxon>Chitinophagia</taxon>
        <taxon>Chitinophagales</taxon>
        <taxon>Chitinophagaceae</taxon>
        <taxon>Chitinophaga</taxon>
    </lineage>
</organism>
<evidence type="ECO:0000256" key="1">
    <source>
        <dbReference type="SAM" id="SignalP"/>
    </source>
</evidence>
<reference evidence="2 3" key="1">
    <citation type="submission" date="2024-06" db="EMBL/GenBank/DDBJ databases">
        <title>Chitinophaga defluvii sp. nov., isolated from municipal sewage.</title>
        <authorList>
            <person name="Zhang L."/>
        </authorList>
    </citation>
    <scope>NUCLEOTIDE SEQUENCE [LARGE SCALE GENOMIC DNA]</scope>
    <source>
        <strain evidence="2 3">H8</strain>
    </source>
</reference>
<feature type="chain" id="PRO_5047222642" description="Outer membrane protein with beta-barrel domain" evidence="1">
    <location>
        <begin position="23"/>
        <end position="195"/>
    </location>
</feature>
<dbReference type="Proteomes" id="UP001549749">
    <property type="component" value="Unassembled WGS sequence"/>
</dbReference>
<keyword evidence="3" id="KW-1185">Reference proteome</keyword>
<sequence>MFTRLRSFVTLLLFMLSGTTFAQVLKTNDNTVNLGIGFGSTVTYGHGMKGFPALSLSYEHIFPKEIGPGLLGVGAIVAYRAASYKESVVDEEGPSGTYKFRYSNTYLGLRATYHWKGLLSEKYDIYGAAIAGVRLEKYKWDGPKSEFDAFYNYNHTKVFGGLVVGARYYFLPKVSVFSELGYDVSWFKIGVSARL</sequence>
<feature type="signal peptide" evidence="1">
    <location>
        <begin position="1"/>
        <end position="22"/>
    </location>
</feature>
<dbReference type="RefSeq" id="WP_354659773.1">
    <property type="nucleotide sequence ID" value="NZ_JBEXAC010000001.1"/>
</dbReference>
<gene>
    <name evidence="2" type="ORF">ABR189_07125</name>
</gene>
<accession>A0ABV2T277</accession>
<evidence type="ECO:0000313" key="3">
    <source>
        <dbReference type="Proteomes" id="UP001549749"/>
    </source>
</evidence>
<evidence type="ECO:0008006" key="4">
    <source>
        <dbReference type="Google" id="ProtNLM"/>
    </source>
</evidence>
<name>A0ABV2T277_9BACT</name>
<evidence type="ECO:0000313" key="2">
    <source>
        <dbReference type="EMBL" id="MET6997134.1"/>
    </source>
</evidence>
<dbReference type="EMBL" id="JBEXAC010000001">
    <property type="protein sequence ID" value="MET6997134.1"/>
    <property type="molecule type" value="Genomic_DNA"/>
</dbReference>
<proteinExistence type="predicted"/>
<protein>
    <recommendedName>
        <fullName evidence="4">Outer membrane protein with beta-barrel domain</fullName>
    </recommendedName>
</protein>